<keyword evidence="5" id="KW-1185">Reference proteome</keyword>
<sequence length="133" mass="15024">MDDGWRPIPNIILADSAYPLRKWLITPVANVLNDHAVTRFNRAHKSTRRFVECSLGVLKEKFPNLNYPRDSPTFAANIFKCCVIVCNISRNKGEGIALQLPNEDEVKYGDNADHPPLAPGAQLRLQQLLNHFC</sequence>
<dbReference type="Pfam" id="PF13359">
    <property type="entry name" value="DDE_Tnp_4"/>
    <property type="match status" value="1"/>
</dbReference>
<feature type="domain" description="DDE Tnp4" evidence="3">
    <location>
        <begin position="10"/>
        <end position="87"/>
    </location>
</feature>
<accession>A0ABQ9HFE7</accession>
<comment type="caution">
    <text evidence="4">The sequence shown here is derived from an EMBL/GenBank/DDBJ whole genome shotgun (WGS) entry which is preliminary data.</text>
</comment>
<evidence type="ECO:0000313" key="5">
    <source>
        <dbReference type="Proteomes" id="UP001159363"/>
    </source>
</evidence>
<dbReference type="EMBL" id="JARBHB010000005">
    <property type="protein sequence ID" value="KAJ8883038.1"/>
    <property type="molecule type" value="Genomic_DNA"/>
</dbReference>
<reference evidence="4 5" key="1">
    <citation type="submission" date="2023-02" db="EMBL/GenBank/DDBJ databases">
        <title>LHISI_Scaffold_Assembly.</title>
        <authorList>
            <person name="Stuart O.P."/>
            <person name="Cleave R."/>
            <person name="Magrath M.J.L."/>
            <person name="Mikheyev A.S."/>
        </authorList>
    </citation>
    <scope>NUCLEOTIDE SEQUENCE [LARGE SCALE GENOMIC DNA]</scope>
    <source>
        <strain evidence="4">Daus_M_001</strain>
        <tissue evidence="4">Leg muscle</tissue>
    </source>
</reference>
<protein>
    <recommendedName>
        <fullName evidence="3">DDE Tnp4 domain-containing protein</fullName>
    </recommendedName>
</protein>
<name>A0ABQ9HFE7_9NEOP</name>
<comment type="cofactor">
    <cofactor evidence="1">
        <name>a divalent metal cation</name>
        <dbReference type="ChEBI" id="CHEBI:60240"/>
    </cofactor>
</comment>
<evidence type="ECO:0000256" key="2">
    <source>
        <dbReference type="ARBA" id="ARBA00022723"/>
    </source>
</evidence>
<evidence type="ECO:0000256" key="1">
    <source>
        <dbReference type="ARBA" id="ARBA00001968"/>
    </source>
</evidence>
<evidence type="ECO:0000259" key="3">
    <source>
        <dbReference type="Pfam" id="PF13359"/>
    </source>
</evidence>
<dbReference type="InterPro" id="IPR027806">
    <property type="entry name" value="HARBI1_dom"/>
</dbReference>
<evidence type="ECO:0000313" key="4">
    <source>
        <dbReference type="EMBL" id="KAJ8883038.1"/>
    </source>
</evidence>
<proteinExistence type="predicted"/>
<keyword evidence="2" id="KW-0479">Metal-binding</keyword>
<gene>
    <name evidence="4" type="ORF">PR048_014877</name>
</gene>
<organism evidence="4 5">
    <name type="scientific">Dryococelus australis</name>
    <dbReference type="NCBI Taxonomy" id="614101"/>
    <lineage>
        <taxon>Eukaryota</taxon>
        <taxon>Metazoa</taxon>
        <taxon>Ecdysozoa</taxon>
        <taxon>Arthropoda</taxon>
        <taxon>Hexapoda</taxon>
        <taxon>Insecta</taxon>
        <taxon>Pterygota</taxon>
        <taxon>Neoptera</taxon>
        <taxon>Polyneoptera</taxon>
        <taxon>Phasmatodea</taxon>
        <taxon>Verophasmatodea</taxon>
        <taxon>Anareolatae</taxon>
        <taxon>Phasmatidae</taxon>
        <taxon>Eurycanthinae</taxon>
        <taxon>Dryococelus</taxon>
    </lineage>
</organism>
<dbReference type="Proteomes" id="UP001159363">
    <property type="component" value="Chromosome 4"/>
</dbReference>